<organism evidence="2 3">
    <name type="scientific">Bacillus cereus (strain 03BB102)</name>
    <dbReference type="NCBI Taxonomy" id="572264"/>
    <lineage>
        <taxon>Bacteria</taxon>
        <taxon>Bacillati</taxon>
        <taxon>Bacillota</taxon>
        <taxon>Bacilli</taxon>
        <taxon>Bacillales</taxon>
        <taxon>Bacillaceae</taxon>
        <taxon>Bacillus</taxon>
        <taxon>Bacillus cereus group</taxon>
    </lineage>
</organism>
<protein>
    <recommendedName>
        <fullName evidence="1">DUF4037 domain-containing protein</fullName>
    </recommendedName>
</protein>
<dbReference type="Gene3D" id="3.30.460.10">
    <property type="entry name" value="Beta Polymerase, domain 2"/>
    <property type="match status" value="1"/>
</dbReference>
<accession>A0A158RQE7</accession>
<dbReference type="InterPro" id="IPR025117">
    <property type="entry name" value="DUF4037"/>
</dbReference>
<reference evidence="2 3" key="1">
    <citation type="submission" date="2009-02" db="EMBL/GenBank/DDBJ databases">
        <title>Genome sequence of Bacillus cereus 03BB102.</title>
        <authorList>
            <person name="Dodson R.J."/>
            <person name="Jackson P."/>
            <person name="Munk A.C."/>
            <person name="Brettin T."/>
            <person name="Bruce D."/>
            <person name="Detter C."/>
            <person name="Tapia R."/>
            <person name="Han C."/>
            <person name="Sutton G."/>
            <person name="Sims D."/>
        </authorList>
    </citation>
    <scope>NUCLEOTIDE SEQUENCE [LARGE SCALE GENOMIC DNA]</scope>
    <source>
        <strain evidence="2 3">03BB102</strain>
    </source>
</reference>
<dbReference type="PATRIC" id="fig|572264.18.peg.1782"/>
<gene>
    <name evidence="2" type="ordered locus">BCA_1841</name>
</gene>
<dbReference type="Proteomes" id="UP000002210">
    <property type="component" value="Chromosome"/>
</dbReference>
<dbReference type="Pfam" id="PF13228">
    <property type="entry name" value="DUF4037"/>
    <property type="match status" value="1"/>
</dbReference>
<dbReference type="SUPFAM" id="SSF81301">
    <property type="entry name" value="Nucleotidyltransferase"/>
    <property type="match status" value="1"/>
</dbReference>
<evidence type="ECO:0000313" key="2">
    <source>
        <dbReference type="EMBL" id="ACO29351.1"/>
    </source>
</evidence>
<dbReference type="AlphaFoldDB" id="A0A158RQE7"/>
<sequence>MGLKEKAIEMSEIYRRNSKVESIILAGSVARKLEDEHSDIELYILWSIPPEDEDRKGPINYIGGTILSYHPYEEEEWSETYLTKEGIKLEISNFLTETVEKVILDVVDQYDISYEKQCIVSSVHDGVSLYGEEKVHELKDIVVSYPEDLAKRMISENLWLSNRWHNREALLKRKDWLMLYDVICEVQRNIFGVLFGLNRMYVHHPAFKWMPNNVERMSIKPDNLYERMANTLIGKPEYSVQELEVLIEELLHLVEQHAPELHIAEQQKHIQYAK</sequence>
<name>A0A158RQE7_BACC3</name>
<evidence type="ECO:0000313" key="3">
    <source>
        <dbReference type="Proteomes" id="UP000002210"/>
    </source>
</evidence>
<evidence type="ECO:0000259" key="1">
    <source>
        <dbReference type="Pfam" id="PF13228"/>
    </source>
</evidence>
<dbReference type="RefSeq" id="WP_000523207.1">
    <property type="nucleotide sequence ID" value="NC_012472.1"/>
</dbReference>
<dbReference type="EMBL" id="CP001407">
    <property type="protein sequence ID" value="ACO29351.1"/>
    <property type="molecule type" value="Genomic_DNA"/>
</dbReference>
<dbReference type="InterPro" id="IPR043519">
    <property type="entry name" value="NT_sf"/>
</dbReference>
<feature type="domain" description="DUF4037" evidence="1">
    <location>
        <begin position="115"/>
        <end position="210"/>
    </location>
</feature>
<dbReference type="KEGG" id="bcx:BCA_1841"/>
<proteinExistence type="predicted"/>